<name>B6XW10_9BIFI</name>
<gene>
    <name evidence="1" type="ORF">BIFCAT_01296</name>
</gene>
<dbReference type="AlphaFoldDB" id="B6XW10"/>
<dbReference type="EMBL" id="ABXY01000017">
    <property type="protein sequence ID" value="EEB21205.1"/>
    <property type="molecule type" value="Genomic_DNA"/>
</dbReference>
<evidence type="ECO:0000313" key="2">
    <source>
        <dbReference type="Proteomes" id="UP000003882"/>
    </source>
</evidence>
<sequence length="45" mass="5146">MISFSHTPTALCSTTPQPVHERKVNAPVNFHRTTRTLVMNMAFFQ</sequence>
<accession>B6XW10</accession>
<evidence type="ECO:0000313" key="1">
    <source>
        <dbReference type="EMBL" id="EEB21205.1"/>
    </source>
</evidence>
<protein>
    <submittedName>
        <fullName evidence="1">Uncharacterized protein</fullName>
    </submittedName>
</protein>
<comment type="caution">
    <text evidence="1">The sequence shown here is derived from an EMBL/GenBank/DDBJ whole genome shotgun (WGS) entry which is preliminary data.</text>
</comment>
<dbReference type="Proteomes" id="UP000003882">
    <property type="component" value="Unassembled WGS sequence"/>
</dbReference>
<proteinExistence type="predicted"/>
<reference evidence="1 2" key="1">
    <citation type="submission" date="2008-10" db="EMBL/GenBank/DDBJ databases">
        <title>Draft genome sequence of Bifidobacterium catenulatum (DSM 16992).</title>
        <authorList>
            <person name="Sudarsanam P."/>
            <person name="Ley R."/>
            <person name="Guruge J."/>
            <person name="Turnbaugh P.J."/>
            <person name="Mahowald M."/>
            <person name="Liep D."/>
            <person name="Gordon J."/>
        </authorList>
    </citation>
    <scope>NUCLEOTIDE SEQUENCE [LARGE SCALE GENOMIC DNA]</scope>
    <source>
        <strain evidence="1 2">DSM 16992</strain>
    </source>
</reference>
<organism evidence="1 2">
    <name type="scientific">Bifidobacterium catenulatum DSM 16992 = JCM 1194 = LMG 11043</name>
    <dbReference type="NCBI Taxonomy" id="566552"/>
    <lineage>
        <taxon>Bacteria</taxon>
        <taxon>Bacillati</taxon>
        <taxon>Actinomycetota</taxon>
        <taxon>Actinomycetes</taxon>
        <taxon>Bifidobacteriales</taxon>
        <taxon>Bifidobacteriaceae</taxon>
        <taxon>Bifidobacterium</taxon>
    </lineage>
</organism>
<reference evidence="1 2" key="2">
    <citation type="submission" date="2008-10" db="EMBL/GenBank/DDBJ databases">
        <authorList>
            <person name="Fulton L."/>
            <person name="Clifton S."/>
            <person name="Fulton B."/>
            <person name="Xu J."/>
            <person name="Minx P."/>
            <person name="Pepin K.H."/>
            <person name="Johnson M."/>
            <person name="Bhonagiri V."/>
            <person name="Nash W.E."/>
            <person name="Mardis E.R."/>
            <person name="Wilson R.K."/>
        </authorList>
    </citation>
    <scope>NUCLEOTIDE SEQUENCE [LARGE SCALE GENOMIC DNA]</scope>
    <source>
        <strain evidence="1 2">DSM 16992</strain>
    </source>
</reference>